<accession>A0A1B2DHR6</accession>
<keyword evidence="5" id="KW-0597">Phosphoprotein</keyword>
<keyword evidence="7 15" id="KW-0812">Transmembrane</keyword>
<evidence type="ECO:0000259" key="17">
    <source>
        <dbReference type="PROSITE" id="PS50885"/>
    </source>
</evidence>
<dbReference type="InterPro" id="IPR036890">
    <property type="entry name" value="HATPase_C_sf"/>
</dbReference>
<dbReference type="InterPro" id="IPR050640">
    <property type="entry name" value="Bact_2-comp_sensor_kinase"/>
</dbReference>
<evidence type="ECO:0000256" key="7">
    <source>
        <dbReference type="ARBA" id="ARBA00022692"/>
    </source>
</evidence>
<dbReference type="PANTHER" id="PTHR34220:SF7">
    <property type="entry name" value="SENSOR HISTIDINE KINASE YPDA"/>
    <property type="match status" value="1"/>
</dbReference>
<dbReference type="InterPro" id="IPR003660">
    <property type="entry name" value="HAMP_dom"/>
</dbReference>
<proteinExistence type="predicted"/>
<dbReference type="GO" id="GO:0005886">
    <property type="term" value="C:plasma membrane"/>
    <property type="evidence" value="ECO:0007669"/>
    <property type="project" value="UniProtKB-SubCell"/>
</dbReference>
<evidence type="ECO:0000256" key="13">
    <source>
        <dbReference type="ARBA" id="ARBA00023136"/>
    </source>
</evidence>
<keyword evidence="6" id="KW-0808">Transferase</keyword>
<dbReference type="SMART" id="SM00304">
    <property type="entry name" value="HAMP"/>
    <property type="match status" value="1"/>
</dbReference>
<dbReference type="SMART" id="SM00387">
    <property type="entry name" value="HATPase_c"/>
    <property type="match status" value="1"/>
</dbReference>
<comment type="subcellular location">
    <subcellularLocation>
        <location evidence="2">Cell membrane</location>
        <topology evidence="2">Multi-pass membrane protein</topology>
    </subcellularLocation>
</comment>
<evidence type="ECO:0000256" key="15">
    <source>
        <dbReference type="SAM" id="Phobius"/>
    </source>
</evidence>
<feature type="domain" description="HAMP" evidence="17">
    <location>
        <begin position="324"/>
        <end position="376"/>
    </location>
</feature>
<dbReference type="Pfam" id="PF02743">
    <property type="entry name" value="dCache_1"/>
    <property type="match status" value="1"/>
</dbReference>
<dbReference type="CDD" id="cd06225">
    <property type="entry name" value="HAMP"/>
    <property type="match status" value="1"/>
</dbReference>
<keyword evidence="8" id="KW-0547">Nucleotide-binding</keyword>
<keyword evidence="13 15" id="KW-0472">Membrane</keyword>
<dbReference type="PROSITE" id="PS50885">
    <property type="entry name" value="HAMP"/>
    <property type="match status" value="1"/>
</dbReference>
<dbReference type="Pfam" id="PF00672">
    <property type="entry name" value="HAMP"/>
    <property type="match status" value="1"/>
</dbReference>
<evidence type="ECO:0000256" key="4">
    <source>
        <dbReference type="ARBA" id="ARBA00022475"/>
    </source>
</evidence>
<dbReference type="CDD" id="cd12912">
    <property type="entry name" value="PDC2_MCP_like"/>
    <property type="match status" value="1"/>
</dbReference>
<evidence type="ECO:0000256" key="2">
    <source>
        <dbReference type="ARBA" id="ARBA00004651"/>
    </source>
</evidence>
<dbReference type="PROSITE" id="PS50109">
    <property type="entry name" value="HIS_KIN"/>
    <property type="match status" value="1"/>
</dbReference>
<dbReference type="SUPFAM" id="SSF55874">
    <property type="entry name" value="ATPase domain of HSP90 chaperone/DNA topoisomerase II/histidine kinase"/>
    <property type="match status" value="1"/>
</dbReference>
<evidence type="ECO:0000256" key="12">
    <source>
        <dbReference type="ARBA" id="ARBA00023012"/>
    </source>
</evidence>
<feature type="transmembrane region" description="Helical" evidence="15">
    <location>
        <begin position="303"/>
        <end position="322"/>
    </location>
</feature>
<evidence type="ECO:0000259" key="16">
    <source>
        <dbReference type="PROSITE" id="PS50109"/>
    </source>
</evidence>
<keyword evidence="11 15" id="KW-1133">Transmembrane helix</keyword>
<keyword evidence="10" id="KW-0067">ATP-binding</keyword>
<dbReference type="EMBL" id="CP016808">
    <property type="protein sequence ID" value="ANY67236.1"/>
    <property type="molecule type" value="Genomic_DNA"/>
</dbReference>
<comment type="catalytic activity">
    <reaction evidence="1">
        <text>ATP + protein L-histidine = ADP + protein N-phospho-L-histidine.</text>
        <dbReference type="EC" id="2.7.13.3"/>
    </reaction>
</comment>
<evidence type="ECO:0000256" key="3">
    <source>
        <dbReference type="ARBA" id="ARBA00012438"/>
    </source>
</evidence>
<keyword evidence="4" id="KW-1003">Cell membrane</keyword>
<reference evidence="18" key="1">
    <citation type="submission" date="2016-08" db="EMBL/GenBank/DDBJ databases">
        <title>Complete Genome Seqeunce of Paenibacillus sp. BIHB 4019 from tea rhizoplane.</title>
        <authorList>
            <person name="Thakur R."/>
            <person name="Swarnkar M.K."/>
            <person name="Gulati A."/>
        </authorList>
    </citation>
    <scope>NUCLEOTIDE SEQUENCE [LARGE SCALE GENOMIC DNA]</scope>
    <source>
        <strain evidence="18">BIHB4019</strain>
    </source>
</reference>
<dbReference type="Pfam" id="PF06580">
    <property type="entry name" value="His_kinase"/>
    <property type="match status" value="1"/>
</dbReference>
<dbReference type="Gene3D" id="3.30.565.10">
    <property type="entry name" value="Histidine kinase-like ATPase, C-terminal domain"/>
    <property type="match status" value="1"/>
</dbReference>
<keyword evidence="14" id="KW-0175">Coiled coil</keyword>
<sequence length="609" mass="69329">MKLMRWIFSSLRAKLLLMFIILTSVPLIAVGLISYQKSYNAVSDHSKAATMLVVGQLGNDIDALLEDTGRLLELENNPQVLHYLFSQTDTYEDAKAIIQTMNLYRETYKYESVLNITVVNLYGRGLSERKGVFQLDRNPLRNPHFQYLLNHPDEVLNIPPPDASPLDRLDGFHYSQHNVISIMATVKQQITHEVIGFIVIDLDDSIIERYCENITLGESGYVYVLDQAGNPIFLPSAMTSLAKAQPPADLSAQLAMQQNSFVDYSIGRPKFVAFTTSSTTGWKIVGSVPLQEIVAEANEIRQLIIISVLLSIVFAITLHYFITARLTRPIQLLKSKMRLAASGFLEVKVQPSGHDEIADLGNSFNIMLEKIKQLLKQSIEEQEHLQKAELRTLQAQINPHFLYNTLDSIVWMAEAGRSAQVIQLVQALSRFFRISLNRGRDWIALRDELEHVQSYLIIQQMRYRDILEYELDVPEELKDLPILKMTLQPIVENALYHGIKNKRGKGLIRIHAYASQDSDLYLMIEDNGIGMKPERLAELREALRMQHIPEETGSEVSGGFGLHNVQQRLRLYYGEAYTVIVESEDQLGTKVTIRIPMERMKPNEKGYAR</sequence>
<evidence type="ECO:0000256" key="1">
    <source>
        <dbReference type="ARBA" id="ARBA00000085"/>
    </source>
</evidence>
<feature type="coiled-coil region" evidence="14">
    <location>
        <begin position="368"/>
        <end position="396"/>
    </location>
</feature>
<protein>
    <recommendedName>
        <fullName evidence="3">histidine kinase</fullName>
        <ecNumber evidence="3">2.7.13.3</ecNumber>
    </recommendedName>
</protein>
<evidence type="ECO:0000313" key="18">
    <source>
        <dbReference type="EMBL" id="ANY67236.1"/>
    </source>
</evidence>
<dbReference type="SUPFAM" id="SSF158472">
    <property type="entry name" value="HAMP domain-like"/>
    <property type="match status" value="1"/>
</dbReference>
<dbReference type="GO" id="GO:0000155">
    <property type="term" value="F:phosphorelay sensor kinase activity"/>
    <property type="evidence" value="ECO:0007669"/>
    <property type="project" value="InterPro"/>
</dbReference>
<dbReference type="Gene3D" id="6.10.340.10">
    <property type="match status" value="1"/>
</dbReference>
<dbReference type="AlphaFoldDB" id="A0A1B2DHR6"/>
<keyword evidence="9 18" id="KW-0418">Kinase</keyword>
<feature type="domain" description="Histidine kinase" evidence="16">
    <location>
        <begin position="483"/>
        <end position="599"/>
    </location>
</feature>
<evidence type="ECO:0000256" key="10">
    <source>
        <dbReference type="ARBA" id="ARBA00022840"/>
    </source>
</evidence>
<organism evidence="18">
    <name type="scientific">Paenibacillus sp. BIHB 4019</name>
    <dbReference type="NCBI Taxonomy" id="1870819"/>
    <lineage>
        <taxon>Bacteria</taxon>
        <taxon>Bacillati</taxon>
        <taxon>Bacillota</taxon>
        <taxon>Bacilli</taxon>
        <taxon>Bacillales</taxon>
        <taxon>Paenibacillaceae</taxon>
        <taxon>Paenibacillus</taxon>
    </lineage>
</organism>
<dbReference type="InterPro" id="IPR033479">
    <property type="entry name" value="dCache_1"/>
</dbReference>
<evidence type="ECO:0000256" key="6">
    <source>
        <dbReference type="ARBA" id="ARBA00022679"/>
    </source>
</evidence>
<dbReference type="EC" id="2.7.13.3" evidence="3"/>
<dbReference type="Pfam" id="PF02518">
    <property type="entry name" value="HATPase_c"/>
    <property type="match status" value="1"/>
</dbReference>
<evidence type="ECO:0000256" key="11">
    <source>
        <dbReference type="ARBA" id="ARBA00022989"/>
    </source>
</evidence>
<gene>
    <name evidence="18" type="ORF">BBD42_12730</name>
</gene>
<dbReference type="InterPro" id="IPR003594">
    <property type="entry name" value="HATPase_dom"/>
</dbReference>
<evidence type="ECO:0000256" key="14">
    <source>
        <dbReference type="SAM" id="Coils"/>
    </source>
</evidence>
<dbReference type="RefSeq" id="WP_099518447.1">
    <property type="nucleotide sequence ID" value="NZ_CP016808.1"/>
</dbReference>
<keyword evidence="12" id="KW-0902">Two-component regulatory system</keyword>
<dbReference type="GO" id="GO:0005524">
    <property type="term" value="F:ATP binding"/>
    <property type="evidence" value="ECO:0007669"/>
    <property type="project" value="UniProtKB-KW"/>
</dbReference>
<dbReference type="InterPro" id="IPR010559">
    <property type="entry name" value="Sig_transdc_His_kin_internal"/>
</dbReference>
<name>A0A1B2DHR6_9BACL</name>
<evidence type="ECO:0000256" key="8">
    <source>
        <dbReference type="ARBA" id="ARBA00022741"/>
    </source>
</evidence>
<evidence type="ECO:0000256" key="9">
    <source>
        <dbReference type="ARBA" id="ARBA00022777"/>
    </source>
</evidence>
<dbReference type="InterPro" id="IPR005467">
    <property type="entry name" value="His_kinase_dom"/>
</dbReference>
<evidence type="ECO:0000256" key="5">
    <source>
        <dbReference type="ARBA" id="ARBA00022553"/>
    </source>
</evidence>
<dbReference type="Gene3D" id="3.30.450.20">
    <property type="entry name" value="PAS domain"/>
    <property type="match status" value="1"/>
</dbReference>
<dbReference type="PANTHER" id="PTHR34220">
    <property type="entry name" value="SENSOR HISTIDINE KINASE YPDA"/>
    <property type="match status" value="1"/>
</dbReference>